<reference evidence="2" key="1">
    <citation type="submission" date="2015-12" db="EMBL/GenBank/DDBJ databases">
        <title>De novo transcriptome assembly of four potential Pierce s Disease insect vectors from Arizona vineyards.</title>
        <authorList>
            <person name="Tassone E.E."/>
        </authorList>
    </citation>
    <scope>NUCLEOTIDE SEQUENCE</scope>
</reference>
<name>A0A1B6DHJ1_9HEMI</name>
<feature type="non-terminal residue" evidence="2">
    <location>
        <position position="1"/>
    </location>
</feature>
<sequence length="145" mass="15836">VLMLKCVMFLFSQEERVEDQNVGRTAVSPTTPISPTRSTATYTDIFSLKNDNSSGLGSGSIVGAGDNISIGSSDSSEDEFTKLKRSRMREKLRYARSISAQQNIGDEGELGNENQMLLMDVGQSRLSYHAAKSPRSSTYSDNPES</sequence>
<gene>
    <name evidence="2" type="ORF">g.18465</name>
</gene>
<dbReference type="EMBL" id="GEDC01012142">
    <property type="protein sequence ID" value="JAS25156.1"/>
    <property type="molecule type" value="Transcribed_RNA"/>
</dbReference>
<feature type="region of interest" description="Disordered" evidence="1">
    <location>
        <begin position="56"/>
        <end position="82"/>
    </location>
</feature>
<protein>
    <submittedName>
        <fullName evidence="2">Uncharacterized protein</fullName>
    </submittedName>
</protein>
<organism evidence="2">
    <name type="scientific">Clastoptera arizonana</name>
    <name type="common">Arizona spittle bug</name>
    <dbReference type="NCBI Taxonomy" id="38151"/>
    <lineage>
        <taxon>Eukaryota</taxon>
        <taxon>Metazoa</taxon>
        <taxon>Ecdysozoa</taxon>
        <taxon>Arthropoda</taxon>
        <taxon>Hexapoda</taxon>
        <taxon>Insecta</taxon>
        <taxon>Pterygota</taxon>
        <taxon>Neoptera</taxon>
        <taxon>Paraneoptera</taxon>
        <taxon>Hemiptera</taxon>
        <taxon>Auchenorrhyncha</taxon>
        <taxon>Cercopoidea</taxon>
        <taxon>Clastopteridae</taxon>
        <taxon>Clastoptera</taxon>
    </lineage>
</organism>
<proteinExistence type="predicted"/>
<dbReference type="AlphaFoldDB" id="A0A1B6DHJ1"/>
<evidence type="ECO:0000313" key="2">
    <source>
        <dbReference type="EMBL" id="JAS25156.1"/>
    </source>
</evidence>
<feature type="compositionally biased region" description="Low complexity" evidence="1">
    <location>
        <begin position="65"/>
        <end position="74"/>
    </location>
</feature>
<evidence type="ECO:0000256" key="1">
    <source>
        <dbReference type="SAM" id="MobiDB-lite"/>
    </source>
</evidence>
<accession>A0A1B6DHJ1</accession>